<dbReference type="InterPro" id="IPR027417">
    <property type="entry name" value="P-loop_NTPase"/>
</dbReference>
<dbReference type="Pfam" id="PF00271">
    <property type="entry name" value="Helicase_C"/>
    <property type="match status" value="1"/>
</dbReference>
<sequence>MPAMGTLYTVTKVARPNENILDIVLELYKKRERYDQILCFVNSVAQVNECVRLLAEISRDTIMAYPLVQSQASNIQQTYIETGSVFFSTTVAETSLTFPSLKYVIDTGMVNVPLYDLYLKRTVLKEIRAAESTIKQRLGRLGRTKPGEYYSLYNFKVEDLRYPVPQICQSDLLNTEFSLRRSPLKQGLNYMKQFLADKPDQQAIDATIDELRKL</sequence>
<dbReference type="EMBL" id="CAJOBJ010119967">
    <property type="protein sequence ID" value="CAF4671421.1"/>
    <property type="molecule type" value="Genomic_DNA"/>
</dbReference>
<evidence type="ECO:0000259" key="1">
    <source>
        <dbReference type="PROSITE" id="PS51194"/>
    </source>
</evidence>
<dbReference type="PROSITE" id="PS51194">
    <property type="entry name" value="HELICASE_CTER"/>
    <property type="match status" value="1"/>
</dbReference>
<dbReference type="SUPFAM" id="SSF52540">
    <property type="entry name" value="P-loop containing nucleoside triphosphate hydrolases"/>
    <property type="match status" value="1"/>
</dbReference>
<dbReference type="GO" id="GO:0004386">
    <property type="term" value="F:helicase activity"/>
    <property type="evidence" value="ECO:0007669"/>
    <property type="project" value="TreeGrafter"/>
</dbReference>
<feature type="domain" description="Helicase C-terminal" evidence="1">
    <location>
        <begin position="19"/>
        <end position="192"/>
    </location>
</feature>
<gene>
    <name evidence="2" type="ORF">GIL414_LOCUS41904</name>
</gene>
<organism evidence="2 3">
    <name type="scientific">Rotaria magnacalcarata</name>
    <dbReference type="NCBI Taxonomy" id="392030"/>
    <lineage>
        <taxon>Eukaryota</taxon>
        <taxon>Metazoa</taxon>
        <taxon>Spiralia</taxon>
        <taxon>Gnathifera</taxon>
        <taxon>Rotifera</taxon>
        <taxon>Eurotatoria</taxon>
        <taxon>Bdelloidea</taxon>
        <taxon>Philodinida</taxon>
        <taxon>Philodinidae</taxon>
        <taxon>Rotaria</taxon>
    </lineage>
</organism>
<evidence type="ECO:0000313" key="2">
    <source>
        <dbReference type="EMBL" id="CAF4671421.1"/>
    </source>
</evidence>
<dbReference type="Proteomes" id="UP000681720">
    <property type="component" value="Unassembled WGS sequence"/>
</dbReference>
<dbReference type="InterPro" id="IPR001650">
    <property type="entry name" value="Helicase_C-like"/>
</dbReference>
<protein>
    <recommendedName>
        <fullName evidence="1">Helicase C-terminal domain-containing protein</fullName>
    </recommendedName>
</protein>
<name>A0A8S3ACG2_9BILA</name>
<evidence type="ECO:0000313" key="3">
    <source>
        <dbReference type="Proteomes" id="UP000681720"/>
    </source>
</evidence>
<accession>A0A8S3ACG2</accession>
<proteinExistence type="predicted"/>
<comment type="caution">
    <text evidence="2">The sequence shown here is derived from an EMBL/GenBank/DDBJ whole genome shotgun (WGS) entry which is preliminary data.</text>
</comment>
<dbReference type="GO" id="GO:0003723">
    <property type="term" value="F:RNA binding"/>
    <property type="evidence" value="ECO:0007669"/>
    <property type="project" value="TreeGrafter"/>
</dbReference>
<dbReference type="Gene3D" id="3.40.50.300">
    <property type="entry name" value="P-loop containing nucleotide triphosphate hydrolases"/>
    <property type="match status" value="1"/>
</dbReference>
<dbReference type="AlphaFoldDB" id="A0A8S3ACG2"/>
<dbReference type="PANTHER" id="PTHR18934">
    <property type="entry name" value="ATP-DEPENDENT RNA HELICASE"/>
    <property type="match status" value="1"/>
</dbReference>
<feature type="non-terminal residue" evidence="2">
    <location>
        <position position="214"/>
    </location>
</feature>
<dbReference type="PANTHER" id="PTHR18934:SF267">
    <property type="entry name" value="ATP-DEPENDENT RNA HELICASE YLR419W-RELATED"/>
    <property type="match status" value="1"/>
</dbReference>
<reference evidence="2" key="1">
    <citation type="submission" date="2021-02" db="EMBL/GenBank/DDBJ databases">
        <authorList>
            <person name="Nowell W R."/>
        </authorList>
    </citation>
    <scope>NUCLEOTIDE SEQUENCE</scope>
</reference>